<keyword evidence="2" id="KW-1185">Reference proteome</keyword>
<reference evidence="1 2" key="1">
    <citation type="journal article" date="2002" name="Nature">
        <title>Genome sequence and comparative analysis of the model rodent malaria parasite Plasmodium yoelii yoelii.</title>
        <authorList>
            <person name="Carlton J.M."/>
            <person name="Angiuoli S.V."/>
            <person name="Suh B.B."/>
            <person name="Kooij T.W."/>
            <person name="Pertea M."/>
            <person name="Silva J.C."/>
            <person name="Ermolaeva M.D."/>
            <person name="Allen J.E."/>
            <person name="Selengut J.D."/>
            <person name="Koo H.L."/>
            <person name="Peterson J.D."/>
            <person name="Pop M."/>
            <person name="Kosack D.S."/>
            <person name="Shumway M.F."/>
            <person name="Bidwell S.L."/>
            <person name="Shallom S.J."/>
            <person name="van Aken S.E."/>
            <person name="Riedmuller S.B."/>
            <person name="Feldblyum T.V."/>
            <person name="Cho J.K."/>
            <person name="Quackenbush J."/>
            <person name="Sedegah M."/>
            <person name="Shoaibi A."/>
            <person name="Cummings L.M."/>
            <person name="Florens L."/>
            <person name="Yates J.R."/>
            <person name="Raine J.D."/>
            <person name="Sinden R.E."/>
            <person name="Harris M.A."/>
            <person name="Cunningham D.A."/>
            <person name="Preiser P.R."/>
            <person name="Bergman L.W."/>
            <person name="Vaidya A.B."/>
            <person name="van Lin L.H."/>
            <person name="Janse C.J."/>
            <person name="Waters A.P."/>
            <person name="Smith H.O."/>
            <person name="White O.R."/>
            <person name="Salzberg S.L."/>
            <person name="Venter J.C."/>
            <person name="Fraser C.M."/>
            <person name="Hoffman S.L."/>
            <person name="Gardner M.J."/>
            <person name="Carucci D.J."/>
        </authorList>
    </citation>
    <scope>NUCLEOTIDE SEQUENCE [LARGE SCALE GENOMIC DNA]</scope>
    <source>
        <strain evidence="1 2">17XNL</strain>
    </source>
</reference>
<dbReference type="EMBL" id="AABL01002063">
    <property type="protein sequence ID" value="EAA18349.1"/>
    <property type="molecule type" value="Genomic_DNA"/>
</dbReference>
<evidence type="ECO:0000313" key="2">
    <source>
        <dbReference type="Proteomes" id="UP000008553"/>
    </source>
</evidence>
<dbReference type="Proteomes" id="UP000008553">
    <property type="component" value="Unassembled WGS sequence"/>
</dbReference>
<accession>Q7RBG1</accession>
<organism evidence="1 2">
    <name type="scientific">Plasmodium yoelii yoelii</name>
    <dbReference type="NCBI Taxonomy" id="73239"/>
    <lineage>
        <taxon>Eukaryota</taxon>
        <taxon>Sar</taxon>
        <taxon>Alveolata</taxon>
        <taxon>Apicomplexa</taxon>
        <taxon>Aconoidasida</taxon>
        <taxon>Haemosporida</taxon>
        <taxon>Plasmodiidae</taxon>
        <taxon>Plasmodium</taxon>
        <taxon>Plasmodium (Vinckeia)</taxon>
    </lineage>
</organism>
<dbReference type="InParanoid" id="Q7RBG1"/>
<dbReference type="PaxDb" id="73239-Q7RBG1"/>
<protein>
    <submittedName>
        <fullName evidence="1">Uncharacterized protein</fullName>
    </submittedName>
</protein>
<evidence type="ECO:0000313" key="1">
    <source>
        <dbReference type="EMBL" id="EAA18349.1"/>
    </source>
</evidence>
<dbReference type="AlphaFoldDB" id="Q7RBG1"/>
<name>Q7RBG1_PLAYO</name>
<gene>
    <name evidence="1" type="ORF">PY06183</name>
</gene>
<proteinExistence type="predicted"/>
<sequence>MYTYMQKPQNYISLMHRAVLKTYSNCHGNIFIQNLFFSRCILSTQKAKKKVESHH</sequence>
<comment type="caution">
    <text evidence="1">The sequence shown here is derived from an EMBL/GenBank/DDBJ whole genome shotgun (WGS) entry which is preliminary data.</text>
</comment>